<dbReference type="RefSeq" id="WP_022160167.1">
    <property type="nucleotide sequence ID" value="NZ_CABJFF010000001.1"/>
</dbReference>
<dbReference type="EMBL" id="QRYC01000005">
    <property type="protein sequence ID" value="RGU57473.1"/>
    <property type="molecule type" value="Genomic_DNA"/>
</dbReference>
<organism evidence="2 3">
    <name type="scientific">Odoribacter splanchnicus</name>
    <dbReference type="NCBI Taxonomy" id="28118"/>
    <lineage>
        <taxon>Bacteria</taxon>
        <taxon>Pseudomonadati</taxon>
        <taxon>Bacteroidota</taxon>
        <taxon>Bacteroidia</taxon>
        <taxon>Bacteroidales</taxon>
        <taxon>Odoribacteraceae</taxon>
        <taxon>Odoribacter</taxon>
    </lineage>
</organism>
<evidence type="ECO:0008006" key="4">
    <source>
        <dbReference type="Google" id="ProtNLM"/>
    </source>
</evidence>
<name>A0A412TUK2_9BACT</name>
<evidence type="ECO:0000256" key="1">
    <source>
        <dbReference type="SAM" id="MobiDB-lite"/>
    </source>
</evidence>
<accession>A0A412TUK2</accession>
<gene>
    <name evidence="2" type="ORF">DWW57_05790</name>
</gene>
<comment type="caution">
    <text evidence="2">The sequence shown here is derived from an EMBL/GenBank/DDBJ whole genome shotgun (WGS) entry which is preliminary data.</text>
</comment>
<dbReference type="AlphaFoldDB" id="A0A412TUK2"/>
<protein>
    <recommendedName>
        <fullName evidence="4">Tetratricopeptide repeat protein</fullName>
    </recommendedName>
</protein>
<evidence type="ECO:0000313" key="2">
    <source>
        <dbReference type="EMBL" id="RGU57473.1"/>
    </source>
</evidence>
<dbReference type="Proteomes" id="UP000284243">
    <property type="component" value="Unassembled WGS sequence"/>
</dbReference>
<sequence>MKSEKIIEFIRHPEKINNDDLRELHTLVERYPYFQTARILYLKALYLLGGVRFRSELKASTVHLTDHKQFFRYLNNQIGFEPLGSGTATPKNSLSHIVDERIREIHGHTVVHSQGIPVCQTTEETTTGCEEDIIQFNLRQKGRKRPENDEKEIISNPIRLDDVPGIIDDYSNSTQEDRSEANHSATPYASPIQPIDLSGIQGIVDEAPRPENNFSIDVDLDEEIADAQEEKPSVSLDTPEIISGGYRLTDQPHTEETVITEKESRKSRKKKDDLIERFIQSEPIMPKITSASTDNRDLSKENPYIQEELFSETLAKIYVKQHLYEKAISTYIKLSLKYPEKSVYFADRIEKIKENINNKE</sequence>
<proteinExistence type="predicted"/>
<reference evidence="2 3" key="1">
    <citation type="submission" date="2018-08" db="EMBL/GenBank/DDBJ databases">
        <title>A genome reference for cultivated species of the human gut microbiota.</title>
        <authorList>
            <person name="Zou Y."/>
            <person name="Xue W."/>
            <person name="Luo G."/>
        </authorList>
    </citation>
    <scope>NUCLEOTIDE SEQUENCE [LARGE SCALE GENOMIC DNA]</scope>
    <source>
        <strain evidence="2 3">AF16-14</strain>
    </source>
</reference>
<feature type="region of interest" description="Disordered" evidence="1">
    <location>
        <begin position="164"/>
        <end position="191"/>
    </location>
</feature>
<evidence type="ECO:0000313" key="3">
    <source>
        <dbReference type="Proteomes" id="UP000284243"/>
    </source>
</evidence>